<dbReference type="Proteomes" id="UP000504607">
    <property type="component" value="Chromosome 2"/>
</dbReference>
<accession>A0A6I9QNJ7</accession>
<dbReference type="InParanoid" id="A0A6I9QNJ7"/>
<protein>
    <submittedName>
        <fullName evidence="2">Uncharacterized protein LOC105038210</fullName>
    </submittedName>
</protein>
<dbReference type="PANTHER" id="PTHR31972:SF48">
    <property type="entry name" value="OS04G0407500 PROTEIN"/>
    <property type="match status" value="1"/>
</dbReference>
<proteinExistence type="predicted"/>
<gene>
    <name evidence="2" type="primary">LOC105038210</name>
</gene>
<dbReference type="GeneID" id="105038210"/>
<dbReference type="KEGG" id="egu:105038210"/>
<dbReference type="AlphaFoldDB" id="A0A6I9QNJ7"/>
<sequence>MASKTRKKSHIGNHLLLLPPTMKDFASCLSEHAVKVSDTSCSGSSGHSSVLENKSVQSAVTCLYRSRLSTLKELLIRVTWSKSHVGPALCIGVDDNPSLHDWKPTSMNSHLLRKKKGSESYALGTSLIDLRWDISSAKYGPGPEPIEDFYVVVIVDAHFGLLLGDMSRDYIERFEEKIPIAEFSMFSRREQVLGHSFYSTNARFREGGRDHEITIRCKEPDGWDSKESELSVCIDKKRVVHVRKLRWNFRGNQTIFIDGTPVDMMWDLHDWWFSSPSGGYAAFMFRTRSALESRLWLEEEILRKEQGISGFSLLIQAFKSF</sequence>
<evidence type="ECO:0000313" key="2">
    <source>
        <dbReference type="RefSeq" id="XP_010912238.1"/>
    </source>
</evidence>
<evidence type="ECO:0000313" key="1">
    <source>
        <dbReference type="Proteomes" id="UP000504607"/>
    </source>
</evidence>
<dbReference type="PANTHER" id="PTHR31972">
    <property type="entry name" value="EXPRESSED PROTEIN"/>
    <property type="match status" value="1"/>
</dbReference>
<dbReference type="Pfam" id="PF05910">
    <property type="entry name" value="DUF868"/>
    <property type="match status" value="1"/>
</dbReference>
<keyword evidence="1" id="KW-1185">Reference proteome</keyword>
<name>A0A6I9QNJ7_ELAGV</name>
<reference evidence="2" key="1">
    <citation type="submission" date="2025-08" db="UniProtKB">
        <authorList>
            <consortium name="RefSeq"/>
        </authorList>
    </citation>
    <scope>IDENTIFICATION</scope>
</reference>
<dbReference type="InterPro" id="IPR008586">
    <property type="entry name" value="DUF868_pln"/>
</dbReference>
<dbReference type="RefSeq" id="XP_010912238.1">
    <property type="nucleotide sequence ID" value="XM_010913936.3"/>
</dbReference>
<dbReference type="OrthoDB" id="678233at2759"/>
<organism evidence="1 2">
    <name type="scientific">Elaeis guineensis var. tenera</name>
    <name type="common">Oil palm</name>
    <dbReference type="NCBI Taxonomy" id="51953"/>
    <lineage>
        <taxon>Eukaryota</taxon>
        <taxon>Viridiplantae</taxon>
        <taxon>Streptophyta</taxon>
        <taxon>Embryophyta</taxon>
        <taxon>Tracheophyta</taxon>
        <taxon>Spermatophyta</taxon>
        <taxon>Magnoliopsida</taxon>
        <taxon>Liliopsida</taxon>
        <taxon>Arecaceae</taxon>
        <taxon>Arecoideae</taxon>
        <taxon>Cocoseae</taxon>
        <taxon>Elaeidinae</taxon>
        <taxon>Elaeis</taxon>
    </lineage>
</organism>